<name>A0A8X6JHA6_TRICU</name>
<dbReference type="Proteomes" id="UP000887116">
    <property type="component" value="Unassembled WGS sequence"/>
</dbReference>
<organism evidence="1 2">
    <name type="scientific">Trichonephila clavata</name>
    <name type="common">Joro spider</name>
    <name type="synonym">Nephila clavata</name>
    <dbReference type="NCBI Taxonomy" id="2740835"/>
    <lineage>
        <taxon>Eukaryota</taxon>
        <taxon>Metazoa</taxon>
        <taxon>Ecdysozoa</taxon>
        <taxon>Arthropoda</taxon>
        <taxon>Chelicerata</taxon>
        <taxon>Arachnida</taxon>
        <taxon>Araneae</taxon>
        <taxon>Araneomorphae</taxon>
        <taxon>Entelegynae</taxon>
        <taxon>Araneoidea</taxon>
        <taxon>Nephilidae</taxon>
        <taxon>Trichonephila</taxon>
    </lineage>
</organism>
<dbReference type="OrthoDB" id="6412377at2759"/>
<proteinExistence type="predicted"/>
<dbReference type="EMBL" id="BMAO01016142">
    <property type="protein sequence ID" value="GFR06516.1"/>
    <property type="molecule type" value="Genomic_DNA"/>
</dbReference>
<evidence type="ECO:0000313" key="2">
    <source>
        <dbReference type="Proteomes" id="UP000887116"/>
    </source>
</evidence>
<accession>A0A8X6JHA6</accession>
<keyword evidence="2" id="KW-1185">Reference proteome</keyword>
<gene>
    <name evidence="1" type="ORF">TNCT_138211</name>
</gene>
<evidence type="ECO:0000313" key="1">
    <source>
        <dbReference type="EMBL" id="GFR06516.1"/>
    </source>
</evidence>
<protein>
    <submittedName>
        <fullName evidence="1">Uncharacterized protein</fullName>
    </submittedName>
</protein>
<comment type="caution">
    <text evidence="1">The sequence shown here is derived from an EMBL/GenBank/DDBJ whole genome shotgun (WGS) entry which is preliminary data.</text>
</comment>
<dbReference type="AlphaFoldDB" id="A0A8X6JHA6"/>
<reference evidence="1" key="1">
    <citation type="submission" date="2020-07" db="EMBL/GenBank/DDBJ databases">
        <title>Multicomponent nature underlies the extraordinary mechanical properties of spider dragline silk.</title>
        <authorList>
            <person name="Kono N."/>
            <person name="Nakamura H."/>
            <person name="Mori M."/>
            <person name="Yoshida Y."/>
            <person name="Ohtoshi R."/>
            <person name="Malay A.D."/>
            <person name="Moran D.A.P."/>
            <person name="Tomita M."/>
            <person name="Numata K."/>
            <person name="Arakawa K."/>
        </authorList>
    </citation>
    <scope>NUCLEOTIDE SEQUENCE</scope>
</reference>
<sequence length="152" mass="16234">MICTDPDAGSTTDSINILRGPDASVSLSGVRSRILISESLIYRPDSPGIKSGNASPLQMSSSTLFSRLPSNPIKHQPPLTRLVTGCITKAGLVVTQETSASHVTLSFQEDHSLLGLGAGSENRLERTSPPELSPEGGLNFGISVEAWMQRFW</sequence>